<gene>
    <name evidence="2" type="ORF">TCIL3000_2_100</name>
</gene>
<accession>G0UJ92</accession>
<sequence length="124" mass="13941">MGHLLNITAGCMTIMKDLDVKPSIRDCPVIDAVVGAIIRVFRDVITHQLWEINPNVFSNMVENKTRGVIRGLPVNFTNAPNVMNGKMELSVTILPEVPAKKRRGRRQARQSFRPQRPSQSPQPN</sequence>
<organism evidence="2">
    <name type="scientific">Trypanosoma congolense (strain IL3000)</name>
    <dbReference type="NCBI Taxonomy" id="1068625"/>
    <lineage>
        <taxon>Eukaryota</taxon>
        <taxon>Discoba</taxon>
        <taxon>Euglenozoa</taxon>
        <taxon>Kinetoplastea</taxon>
        <taxon>Metakinetoplastina</taxon>
        <taxon>Trypanosomatida</taxon>
        <taxon>Trypanosomatidae</taxon>
        <taxon>Trypanosoma</taxon>
        <taxon>Nannomonas</taxon>
    </lineage>
</organism>
<reference evidence="2" key="1">
    <citation type="journal article" date="2012" name="Proc. Natl. Acad. Sci. U.S.A.">
        <title>Antigenic diversity is generated by distinct evolutionary mechanisms in African trypanosome species.</title>
        <authorList>
            <person name="Jackson A.P."/>
            <person name="Berry A."/>
            <person name="Aslett M."/>
            <person name="Allison H.C."/>
            <person name="Burton P."/>
            <person name="Vavrova-Anderson J."/>
            <person name="Brown R."/>
            <person name="Browne H."/>
            <person name="Corton N."/>
            <person name="Hauser H."/>
            <person name="Gamble J."/>
            <person name="Gilderthorp R."/>
            <person name="Marcello L."/>
            <person name="McQuillan J."/>
            <person name="Otto T.D."/>
            <person name="Quail M.A."/>
            <person name="Sanders M.J."/>
            <person name="van Tonder A."/>
            <person name="Ginger M.L."/>
            <person name="Field M.C."/>
            <person name="Barry J.D."/>
            <person name="Hertz-Fowler C."/>
            <person name="Berriman M."/>
        </authorList>
    </citation>
    <scope>NUCLEOTIDE SEQUENCE</scope>
    <source>
        <strain evidence="2">IL3000</strain>
    </source>
</reference>
<protein>
    <submittedName>
        <fullName evidence="2">Uncharacterized protein TCIL3000_2_100</fullName>
    </submittedName>
</protein>
<dbReference type="EMBL" id="HE575315">
    <property type="protein sequence ID" value="CCC89443.1"/>
    <property type="molecule type" value="Genomic_DNA"/>
</dbReference>
<dbReference type="AlphaFoldDB" id="G0UJ92"/>
<dbReference type="VEuPathDB" id="TriTrypDB:TcIL3000_2_100"/>
<proteinExistence type="predicted"/>
<evidence type="ECO:0000256" key="1">
    <source>
        <dbReference type="SAM" id="MobiDB-lite"/>
    </source>
</evidence>
<feature type="region of interest" description="Disordered" evidence="1">
    <location>
        <begin position="96"/>
        <end position="124"/>
    </location>
</feature>
<feature type="compositionally biased region" description="Low complexity" evidence="1">
    <location>
        <begin position="109"/>
        <end position="124"/>
    </location>
</feature>
<name>G0UJ92_TRYCI</name>
<evidence type="ECO:0000313" key="2">
    <source>
        <dbReference type="EMBL" id="CCC89443.1"/>
    </source>
</evidence>